<evidence type="ECO:0000313" key="3">
    <source>
        <dbReference type="Proteomes" id="UP001375240"/>
    </source>
</evidence>
<dbReference type="InterPro" id="IPR012985">
    <property type="entry name" value="Peptidase_S64_Ssy5"/>
</dbReference>
<accession>A0AAV9URB7</accession>
<feature type="region of interest" description="Disordered" evidence="1">
    <location>
        <begin position="1"/>
        <end position="47"/>
    </location>
</feature>
<dbReference type="SUPFAM" id="SSF50494">
    <property type="entry name" value="Trypsin-like serine proteases"/>
    <property type="match status" value="1"/>
</dbReference>
<dbReference type="InterPro" id="IPR043504">
    <property type="entry name" value="Peptidase_S1_PA_chymotrypsin"/>
</dbReference>
<dbReference type="InterPro" id="IPR009003">
    <property type="entry name" value="Peptidase_S1_PA"/>
</dbReference>
<organism evidence="2 3">
    <name type="scientific">Orbilia brochopaga</name>
    <dbReference type="NCBI Taxonomy" id="3140254"/>
    <lineage>
        <taxon>Eukaryota</taxon>
        <taxon>Fungi</taxon>
        <taxon>Dikarya</taxon>
        <taxon>Ascomycota</taxon>
        <taxon>Pezizomycotina</taxon>
        <taxon>Orbiliomycetes</taxon>
        <taxon>Orbiliales</taxon>
        <taxon>Orbiliaceae</taxon>
        <taxon>Orbilia</taxon>
    </lineage>
</organism>
<keyword evidence="3" id="KW-1185">Reference proteome</keyword>
<reference evidence="2 3" key="1">
    <citation type="submission" date="2019-10" db="EMBL/GenBank/DDBJ databases">
        <authorList>
            <person name="Palmer J.M."/>
        </authorList>
    </citation>
    <scope>NUCLEOTIDE SEQUENCE [LARGE SCALE GENOMIC DNA]</scope>
    <source>
        <strain evidence="2 3">TWF696</strain>
    </source>
</reference>
<proteinExistence type="predicted"/>
<name>A0AAV9URB7_9PEZI</name>
<dbReference type="Pfam" id="PF08192">
    <property type="entry name" value="Peptidase_S64"/>
    <property type="match status" value="1"/>
</dbReference>
<comment type="caution">
    <text evidence="2">The sequence shown here is derived from an EMBL/GenBank/DDBJ whole genome shotgun (WGS) entry which is preliminary data.</text>
</comment>
<dbReference type="AlphaFoldDB" id="A0AAV9URB7"/>
<dbReference type="EMBL" id="JAVHNQ010000006">
    <property type="protein sequence ID" value="KAK6343776.1"/>
    <property type="molecule type" value="Genomic_DNA"/>
</dbReference>
<protein>
    <submittedName>
        <fullName evidence="2">Uncharacterized protein</fullName>
    </submittedName>
</protein>
<evidence type="ECO:0000256" key="1">
    <source>
        <dbReference type="SAM" id="MobiDB-lite"/>
    </source>
</evidence>
<dbReference type="Gene3D" id="2.40.10.10">
    <property type="entry name" value="Trypsin-like serine proteases"/>
    <property type="match status" value="2"/>
</dbReference>
<gene>
    <name evidence="2" type="ORF">TWF696_007438</name>
</gene>
<sequence length="497" mass="54608">MSQESNSGEARPRSRTVSLKSADTSTTDEEDDESGPPGIPEDEDLSREDIGAYRLDTSGFLGPDFEHLRPWGPIRPSSAAAKIWDKEVDNIVRLLNGEKLPWNAVHLGVLDNLPAVAIGFEKNGIQDWDTETHIIKKLRAEVLPKEIFPLVELFETKVRKGSCLGAGDYSRIATCGASIGVGGLSWSAGTVGGFLEDEAEIDGGIYGLTCHHVLLPTKASDPRDDPKRQGRETGIDYPAFLDKEDLAHPAVVPSSDKLTAITVVQPACGAHLDTVEAWEGQKTSLEEHLIKVRKKYEMSHTIASEKTVNHLEIQILDVSRELEKISDFARHFGTVVATSGYEVDSDSRHSLDWGLFRLSDDRYGMNELKKSIPGAVWKSFKPGQGLRGIADPVEGEEVAKIGAKTNLTFGRINGVKDTVNIRENGMETREICVVSRGRGRPFSEHGDSGSFVFNTKFEVVGMITAGCELSDRLTYITPIRLVLKDIERKLGKEFQLA</sequence>
<evidence type="ECO:0000313" key="2">
    <source>
        <dbReference type="EMBL" id="KAK6343776.1"/>
    </source>
</evidence>
<dbReference type="Proteomes" id="UP001375240">
    <property type="component" value="Unassembled WGS sequence"/>
</dbReference>
<feature type="compositionally biased region" description="Acidic residues" evidence="1">
    <location>
        <begin position="26"/>
        <end position="46"/>
    </location>
</feature>